<dbReference type="SMART" id="SM00181">
    <property type="entry name" value="EGF"/>
    <property type="match status" value="4"/>
</dbReference>
<dbReference type="Gene3D" id="2.10.25.10">
    <property type="entry name" value="Laminin"/>
    <property type="match status" value="4"/>
</dbReference>
<dbReference type="GO" id="GO:0031012">
    <property type="term" value="C:extracellular matrix"/>
    <property type="evidence" value="ECO:0007669"/>
    <property type="project" value="TreeGrafter"/>
</dbReference>
<dbReference type="Proteomes" id="UP000838412">
    <property type="component" value="Chromosome 3"/>
</dbReference>
<dbReference type="PROSITE" id="PS00022">
    <property type="entry name" value="EGF_1"/>
    <property type="match status" value="4"/>
</dbReference>
<keyword evidence="13" id="KW-1185">Reference proteome</keyword>
<feature type="disulfide bond" evidence="9">
    <location>
        <begin position="352"/>
        <end position="369"/>
    </location>
</feature>
<keyword evidence="4 9" id="KW-0245">EGF-like domain</keyword>
<dbReference type="GO" id="GO:0030199">
    <property type="term" value="P:collagen fibril organization"/>
    <property type="evidence" value="ECO:0007669"/>
    <property type="project" value="TreeGrafter"/>
</dbReference>
<gene>
    <name evidence="12" type="primary">JAG1</name>
    <name evidence="12" type="ORF">BLAG_LOCUS16213</name>
</gene>
<dbReference type="SUPFAM" id="SSF56436">
    <property type="entry name" value="C-type lectin-like"/>
    <property type="match status" value="1"/>
</dbReference>
<dbReference type="FunFam" id="2.10.25.10:FF:000334">
    <property type="entry name" value="protein delta homolog 2 isoform X1"/>
    <property type="match status" value="1"/>
</dbReference>
<dbReference type="PANTHER" id="PTHR15040:SF1">
    <property type="entry name" value="DERMATOPONTIN-LIKE ISOFORM X1"/>
    <property type="match status" value="1"/>
</dbReference>
<feature type="disulfide bond" evidence="9">
    <location>
        <begin position="371"/>
        <end position="380"/>
    </location>
</feature>
<evidence type="ECO:0000256" key="2">
    <source>
        <dbReference type="ARBA" id="ARBA00008712"/>
    </source>
</evidence>
<dbReference type="OrthoDB" id="10010705at2759"/>
<dbReference type="SUPFAM" id="SSF57196">
    <property type="entry name" value="EGF/Laminin"/>
    <property type="match status" value="1"/>
</dbReference>
<feature type="domain" description="EGF-like" evidence="10">
    <location>
        <begin position="343"/>
        <end position="381"/>
    </location>
</feature>
<keyword evidence="5" id="KW-0732">Signal</keyword>
<evidence type="ECO:0000259" key="10">
    <source>
        <dbReference type="PROSITE" id="PS50026"/>
    </source>
</evidence>
<comment type="similarity">
    <text evidence="2">Belongs to the dermatopontin family.</text>
</comment>
<reference evidence="12" key="1">
    <citation type="submission" date="2022-01" db="EMBL/GenBank/DDBJ databases">
        <authorList>
            <person name="Braso-Vives M."/>
        </authorList>
    </citation>
    <scope>NUCLEOTIDE SEQUENCE</scope>
</reference>
<dbReference type="PROSITE" id="PS00010">
    <property type="entry name" value="ASX_HYDROXYL"/>
    <property type="match status" value="2"/>
</dbReference>
<dbReference type="CDD" id="cd00037">
    <property type="entry name" value="CLECT"/>
    <property type="match status" value="1"/>
</dbReference>
<feature type="disulfide bond" evidence="9">
    <location>
        <begin position="211"/>
        <end position="220"/>
    </location>
</feature>
<dbReference type="Pfam" id="PF12661">
    <property type="entry name" value="hEGF"/>
    <property type="match status" value="2"/>
</dbReference>
<dbReference type="SMART" id="SM00034">
    <property type="entry name" value="CLECT"/>
    <property type="match status" value="1"/>
</dbReference>
<keyword evidence="3" id="KW-0964">Secreted</keyword>
<feature type="domain" description="EGF-like" evidence="10">
    <location>
        <begin position="185"/>
        <end position="221"/>
    </location>
</feature>
<feature type="domain" description="C-type lectin" evidence="11">
    <location>
        <begin position="225"/>
        <end position="341"/>
    </location>
</feature>
<dbReference type="InterPro" id="IPR001881">
    <property type="entry name" value="EGF-like_Ca-bd_dom"/>
</dbReference>
<dbReference type="InterPro" id="IPR013032">
    <property type="entry name" value="EGF-like_CS"/>
</dbReference>
<feature type="domain" description="EGF-like" evidence="10">
    <location>
        <begin position="110"/>
        <end position="145"/>
    </location>
</feature>
<dbReference type="Gene3D" id="3.10.100.10">
    <property type="entry name" value="Mannose-Binding Protein A, subunit A"/>
    <property type="match status" value="1"/>
</dbReference>
<dbReference type="EMBL" id="OV696688">
    <property type="protein sequence ID" value="CAH1258763.1"/>
    <property type="molecule type" value="Genomic_DNA"/>
</dbReference>
<evidence type="ECO:0000256" key="1">
    <source>
        <dbReference type="ARBA" id="ARBA00004613"/>
    </source>
</evidence>
<dbReference type="InterPro" id="IPR000152">
    <property type="entry name" value="EGF-type_Asp/Asn_hydroxyl_site"/>
</dbReference>
<dbReference type="PANTHER" id="PTHR15040">
    <property type="entry name" value="DERMATOPONTIN-RELATED"/>
    <property type="match status" value="1"/>
</dbReference>
<accession>A0A8J9ZNI7</accession>
<name>A0A8J9ZNI7_BRALA</name>
<keyword evidence="7 9" id="KW-1015">Disulfide bond</keyword>
<dbReference type="InterPro" id="IPR026645">
    <property type="entry name" value="Dermatopontin"/>
</dbReference>
<evidence type="ECO:0000256" key="3">
    <source>
        <dbReference type="ARBA" id="ARBA00022525"/>
    </source>
</evidence>
<keyword evidence="8" id="KW-0325">Glycoprotein</keyword>
<dbReference type="Pfam" id="PF00008">
    <property type="entry name" value="EGF"/>
    <property type="match status" value="1"/>
</dbReference>
<dbReference type="SMART" id="SM00179">
    <property type="entry name" value="EGF_CA"/>
    <property type="match status" value="4"/>
</dbReference>
<dbReference type="InterPro" id="IPR018097">
    <property type="entry name" value="EGF_Ca-bd_CS"/>
</dbReference>
<dbReference type="Pfam" id="PF00059">
    <property type="entry name" value="Lectin_C"/>
    <property type="match status" value="1"/>
</dbReference>
<evidence type="ECO:0000313" key="13">
    <source>
        <dbReference type="Proteomes" id="UP000838412"/>
    </source>
</evidence>
<dbReference type="FunFam" id="2.10.25.10:FF:000472">
    <property type="entry name" value="Uncharacterized protein, isoform A"/>
    <property type="match status" value="1"/>
</dbReference>
<dbReference type="InterPro" id="IPR009030">
    <property type="entry name" value="Growth_fac_rcpt_cys_sf"/>
</dbReference>
<dbReference type="SUPFAM" id="SSF57184">
    <property type="entry name" value="Growth factor receptor domain"/>
    <property type="match status" value="1"/>
</dbReference>
<evidence type="ECO:0000256" key="5">
    <source>
        <dbReference type="ARBA" id="ARBA00022729"/>
    </source>
</evidence>
<dbReference type="GO" id="GO:0005509">
    <property type="term" value="F:calcium ion binding"/>
    <property type="evidence" value="ECO:0007669"/>
    <property type="project" value="InterPro"/>
</dbReference>
<evidence type="ECO:0000256" key="6">
    <source>
        <dbReference type="ARBA" id="ARBA00022737"/>
    </source>
</evidence>
<evidence type="ECO:0000256" key="8">
    <source>
        <dbReference type="ARBA" id="ARBA00023180"/>
    </source>
</evidence>
<evidence type="ECO:0000313" key="12">
    <source>
        <dbReference type="EMBL" id="CAH1258763.1"/>
    </source>
</evidence>
<keyword evidence="6" id="KW-0677">Repeat</keyword>
<dbReference type="PROSITE" id="PS01186">
    <property type="entry name" value="EGF_2"/>
    <property type="match status" value="2"/>
</dbReference>
<dbReference type="InterPro" id="IPR000742">
    <property type="entry name" value="EGF"/>
</dbReference>
<protein>
    <submittedName>
        <fullName evidence="12">JAG1 protein</fullName>
    </submittedName>
</protein>
<evidence type="ECO:0000256" key="9">
    <source>
        <dbReference type="PROSITE-ProRule" id="PRU00076"/>
    </source>
</evidence>
<dbReference type="GO" id="GO:0005615">
    <property type="term" value="C:extracellular space"/>
    <property type="evidence" value="ECO:0007669"/>
    <property type="project" value="TreeGrafter"/>
</dbReference>
<proteinExistence type="inferred from homology"/>
<dbReference type="CDD" id="cd00054">
    <property type="entry name" value="EGF_CA"/>
    <property type="match status" value="2"/>
</dbReference>
<evidence type="ECO:0000256" key="4">
    <source>
        <dbReference type="ARBA" id="ARBA00022536"/>
    </source>
</evidence>
<dbReference type="PROSITE" id="PS50041">
    <property type="entry name" value="C_TYPE_LECTIN_2"/>
    <property type="match status" value="1"/>
</dbReference>
<dbReference type="InterPro" id="IPR016186">
    <property type="entry name" value="C-type_lectin-like/link_sf"/>
</dbReference>
<sequence>MTNANVKATCEAEGLQYPCHMTGGTCTGYGYWVPGCICFDGGVHNCYTLPVLASELCESEPGYCKPLHNTFVYAPNWAGHTGSSCGVDFHKREYCVQGKTQSNRYALCAADDENTVFCTRGKDCSEHPRGFLCRCDPGWTGKTCEINIDECASGPCWNRGTCVDEVNGFSCLCPPGIVGDTCEIDIDECASRPCWSGGTCVDKVNGFSCLCPPRMAGGTCEIVSFPGGCIQFFDEPTSHEDATEACRARGGFLAEMRRKKEQRLLRNRLRKNMRRWRSYHSYWVGIKSAPITFVYSDGSSVTDHLQLEDYRFDPVCVLFDMRRNYLARAVPCTEHHGYICEYDADVCVDDVCENGGICSSCVNNTYNFCTCPDGYTGQFCEMVGKGVLESSQHPRSRARRHVVGATTDVGLGTTIGLGTTSAPREVCSTTGSETEFGDPFTFECEENQTISSVTSSYCSSPSDRAWTFGCKANSGGELKECFWSPYINDFGGFMTFQCPFNSLVTGFYSTFRDDRNDRRWKIKCCKPGSSYLVYNCLTTNPTNEWNDDLNLTSPSGYYMRGIHSDVSTGKRDRRYQFDLCQLFKKNTNERDRYRVYNCLTTNPTNEWNDDLKFTSPSGYYMRGIHSDVSTEKRDRRYLFDLCQLIEKNTDNTNRYG</sequence>
<dbReference type="InterPro" id="IPR001304">
    <property type="entry name" value="C-type_lectin-like"/>
</dbReference>
<comment type="subcellular location">
    <subcellularLocation>
        <location evidence="1">Secreted</location>
    </subcellularLocation>
</comment>
<feature type="disulfide bond" evidence="9">
    <location>
        <begin position="173"/>
        <end position="182"/>
    </location>
</feature>
<dbReference type="Pfam" id="PF14704">
    <property type="entry name" value="DERM"/>
    <property type="match status" value="2"/>
</dbReference>
<comment type="caution">
    <text evidence="9">Lacks conserved residue(s) required for the propagation of feature annotation.</text>
</comment>
<dbReference type="AlphaFoldDB" id="A0A8J9ZNI7"/>
<dbReference type="PRINTS" id="PR00010">
    <property type="entry name" value="EGFBLOOD"/>
</dbReference>
<dbReference type="InterPro" id="IPR016187">
    <property type="entry name" value="CTDL_fold"/>
</dbReference>
<dbReference type="PROSITE" id="PS50026">
    <property type="entry name" value="EGF_3"/>
    <property type="match status" value="4"/>
</dbReference>
<organism evidence="12 13">
    <name type="scientific">Branchiostoma lanceolatum</name>
    <name type="common">Common lancelet</name>
    <name type="synonym">Amphioxus lanceolatum</name>
    <dbReference type="NCBI Taxonomy" id="7740"/>
    <lineage>
        <taxon>Eukaryota</taxon>
        <taxon>Metazoa</taxon>
        <taxon>Chordata</taxon>
        <taxon>Cephalochordata</taxon>
        <taxon>Leptocardii</taxon>
        <taxon>Amphioxiformes</taxon>
        <taxon>Branchiostomatidae</taxon>
        <taxon>Branchiostoma</taxon>
    </lineage>
</organism>
<feature type="disulfide bond" evidence="9">
    <location>
        <begin position="135"/>
        <end position="144"/>
    </location>
</feature>
<evidence type="ECO:0000256" key="7">
    <source>
        <dbReference type="ARBA" id="ARBA00023157"/>
    </source>
</evidence>
<dbReference type="PROSITE" id="PS01187">
    <property type="entry name" value="EGF_CA"/>
    <property type="match status" value="2"/>
</dbReference>
<feature type="domain" description="EGF-like" evidence="10">
    <location>
        <begin position="147"/>
        <end position="183"/>
    </location>
</feature>
<evidence type="ECO:0000259" key="11">
    <source>
        <dbReference type="PROSITE" id="PS50041"/>
    </source>
</evidence>